<accession>A0ABS0AUZ5</accession>
<dbReference type="Gene3D" id="3.40.50.150">
    <property type="entry name" value="Vaccinia Virus protein VP39"/>
    <property type="match status" value="1"/>
</dbReference>
<name>A0ABS0AUZ5_9GAMM</name>
<dbReference type="SUPFAM" id="SSF53335">
    <property type="entry name" value="S-adenosyl-L-methionine-dependent methyltransferases"/>
    <property type="match status" value="1"/>
</dbReference>
<protein>
    <recommendedName>
        <fullName evidence="5">Class I SAM-dependent methyltransferase</fullName>
    </recommendedName>
</protein>
<proteinExistence type="predicted"/>
<reference evidence="3 4" key="1">
    <citation type="submission" date="2012-09" db="EMBL/GenBank/DDBJ databases">
        <title>Genome Sequence of alkane-degrading Bacterium Alcanivorax sp. 521-1.</title>
        <authorList>
            <person name="Lai Q."/>
            <person name="Shao Z."/>
        </authorList>
    </citation>
    <scope>NUCLEOTIDE SEQUENCE [LARGE SCALE GENOMIC DNA]</scope>
    <source>
        <strain evidence="3 4">521-1</strain>
    </source>
</reference>
<keyword evidence="2" id="KW-0808">Transferase</keyword>
<dbReference type="InterPro" id="IPR007213">
    <property type="entry name" value="Ppm1/Ppm2/Tcmp"/>
</dbReference>
<keyword evidence="4" id="KW-1185">Reference proteome</keyword>
<evidence type="ECO:0000313" key="4">
    <source>
        <dbReference type="Proteomes" id="UP000662703"/>
    </source>
</evidence>
<comment type="caution">
    <text evidence="3">The sequence shown here is derived from an EMBL/GenBank/DDBJ whole genome shotgun (WGS) entry which is preliminary data.</text>
</comment>
<dbReference type="PANTHER" id="PTHR43619">
    <property type="entry name" value="S-ADENOSYL-L-METHIONINE-DEPENDENT METHYLTRANSFERASE YKTD-RELATED"/>
    <property type="match status" value="1"/>
</dbReference>
<dbReference type="PANTHER" id="PTHR43619:SF2">
    <property type="entry name" value="S-ADENOSYL-L-METHIONINE-DEPENDENT METHYLTRANSFERASES SUPERFAMILY PROTEIN"/>
    <property type="match status" value="1"/>
</dbReference>
<dbReference type="Pfam" id="PF04072">
    <property type="entry name" value="LCM"/>
    <property type="match status" value="1"/>
</dbReference>
<evidence type="ECO:0000256" key="2">
    <source>
        <dbReference type="ARBA" id="ARBA00022679"/>
    </source>
</evidence>
<evidence type="ECO:0000256" key="1">
    <source>
        <dbReference type="ARBA" id="ARBA00022603"/>
    </source>
</evidence>
<dbReference type="Proteomes" id="UP000662703">
    <property type="component" value="Unassembled WGS sequence"/>
</dbReference>
<keyword evidence="1" id="KW-0489">Methyltransferase</keyword>
<dbReference type="InterPro" id="IPR029063">
    <property type="entry name" value="SAM-dependent_MTases_sf"/>
</dbReference>
<evidence type="ECO:0000313" key="3">
    <source>
        <dbReference type="EMBL" id="MBF5057941.1"/>
    </source>
</evidence>
<organism evidence="3 4">
    <name type="scientific">Alloalcanivorax profundimaris</name>
    <dbReference type="NCBI Taxonomy" id="2735259"/>
    <lineage>
        <taxon>Bacteria</taxon>
        <taxon>Pseudomonadati</taxon>
        <taxon>Pseudomonadota</taxon>
        <taxon>Gammaproteobacteria</taxon>
        <taxon>Oceanospirillales</taxon>
        <taxon>Alcanivoracaceae</taxon>
        <taxon>Alloalcanivorax</taxon>
    </lineage>
</organism>
<gene>
    <name evidence="3" type="ORF">Y5W_03235</name>
</gene>
<sequence>MFIAAQGAIMPQRLDTSSISFTALYTGQVWVRNGLSEPGFRTPAGALLYGAMTPFEAVGKRLMGGNIRTFLLQRHHLIDARLEALIADHPDLQIVEIACGLSPRGSRLRARHPGIDYVEADLPDMARRKQRLLARQGALGERHRVETVNILVEDGDHSVAALLDRLDPTRPVAVITEGLINYFDLATISPFWARLAEGLKAFPRGIYLTDNYPLYANMRFHRTLKTLGGLLGALSRSNVAFHFDSDDATRAHFRDQGFTALTVHDPADYYSRLPIPRTHGTPMVRILEAEAS</sequence>
<evidence type="ECO:0008006" key="5">
    <source>
        <dbReference type="Google" id="ProtNLM"/>
    </source>
</evidence>
<dbReference type="EMBL" id="ARXX01000066">
    <property type="protein sequence ID" value="MBF5057941.1"/>
    <property type="molecule type" value="Genomic_DNA"/>
</dbReference>